<feature type="transmembrane region" description="Helical" evidence="1">
    <location>
        <begin position="35"/>
        <end position="53"/>
    </location>
</feature>
<feature type="transmembrane region" description="Helical" evidence="1">
    <location>
        <begin position="90"/>
        <end position="111"/>
    </location>
</feature>
<reference evidence="2 3" key="1">
    <citation type="submission" date="2020-07" db="EMBL/GenBank/DDBJ databases">
        <title>Sequencing the genomes of 1000 actinobacteria strains.</title>
        <authorList>
            <person name="Klenk H.-P."/>
        </authorList>
    </citation>
    <scope>NUCLEOTIDE SEQUENCE [LARGE SCALE GENOMIC DNA]</scope>
    <source>
        <strain evidence="2 3">DSM 103833</strain>
    </source>
</reference>
<dbReference type="EMBL" id="JACCFP010000001">
    <property type="protein sequence ID" value="NYI99331.1"/>
    <property type="molecule type" value="Genomic_DNA"/>
</dbReference>
<gene>
    <name evidence="2" type="ORF">HNR19_000030</name>
</gene>
<sequence>MYLRVVAAVAALVSAGFHLWLWFDGVKDQGEVGVMFLLNVVAGVVIAVLLVTWDHWIPAFLVLGFGAATLGAFFISMTVGLFGIEAGWSWYAWVSLVSEVICILAGAWLLAPARGTASSGSHGAVRGAH</sequence>
<dbReference type="Proteomes" id="UP000530424">
    <property type="component" value="Unassembled WGS sequence"/>
</dbReference>
<keyword evidence="1" id="KW-0472">Membrane</keyword>
<organism evidence="2 3">
    <name type="scientific">Nocardioides thalensis</name>
    <dbReference type="NCBI Taxonomy" id="1914755"/>
    <lineage>
        <taxon>Bacteria</taxon>
        <taxon>Bacillati</taxon>
        <taxon>Actinomycetota</taxon>
        <taxon>Actinomycetes</taxon>
        <taxon>Propionibacteriales</taxon>
        <taxon>Nocardioidaceae</taxon>
        <taxon>Nocardioides</taxon>
    </lineage>
</organism>
<feature type="transmembrane region" description="Helical" evidence="1">
    <location>
        <begin position="5"/>
        <end position="23"/>
    </location>
</feature>
<evidence type="ECO:0000313" key="2">
    <source>
        <dbReference type="EMBL" id="NYI99331.1"/>
    </source>
</evidence>
<protein>
    <submittedName>
        <fullName evidence="2">Uncharacterized protein</fullName>
    </submittedName>
</protein>
<comment type="caution">
    <text evidence="2">The sequence shown here is derived from an EMBL/GenBank/DDBJ whole genome shotgun (WGS) entry which is preliminary data.</text>
</comment>
<dbReference type="AlphaFoldDB" id="A0A853BXW3"/>
<accession>A0A853BXW3</accession>
<keyword evidence="1" id="KW-1133">Transmembrane helix</keyword>
<name>A0A853BXW3_9ACTN</name>
<proteinExistence type="predicted"/>
<feature type="transmembrane region" description="Helical" evidence="1">
    <location>
        <begin position="60"/>
        <end position="84"/>
    </location>
</feature>
<dbReference type="RefSeq" id="WP_179665994.1">
    <property type="nucleotide sequence ID" value="NZ_JACCFP010000001.1"/>
</dbReference>
<keyword evidence="3" id="KW-1185">Reference proteome</keyword>
<evidence type="ECO:0000256" key="1">
    <source>
        <dbReference type="SAM" id="Phobius"/>
    </source>
</evidence>
<keyword evidence="1" id="KW-0812">Transmembrane</keyword>
<evidence type="ECO:0000313" key="3">
    <source>
        <dbReference type="Proteomes" id="UP000530424"/>
    </source>
</evidence>